<sequence length="124" mass="14638">MKLEKTQLCFRFVFKRNLNPGNIIMSNFRGFHTVSLKTNNILSNWKLLFNMPCQDETFYCLCLFFLCYIYFVDLKEASERNKTIMEQFNPCLRNFVAMGKNYEKALASESVHFLHSFCSSSLQV</sequence>
<evidence type="ECO:0000313" key="2">
    <source>
        <dbReference type="EMBL" id="MEQ2203980.1"/>
    </source>
</evidence>
<dbReference type="Proteomes" id="UP001434883">
    <property type="component" value="Unassembled WGS sequence"/>
</dbReference>
<dbReference type="Gene3D" id="1.20.1270.60">
    <property type="entry name" value="Arfaptin homology (AH) domain/BAR domain"/>
    <property type="match status" value="1"/>
</dbReference>
<comment type="caution">
    <text evidence="2">The sequence shown here is derived from an EMBL/GenBank/DDBJ whole genome shotgun (WGS) entry which is preliminary data.</text>
</comment>
<dbReference type="SUPFAM" id="SSF103657">
    <property type="entry name" value="BAR/IMD domain-like"/>
    <property type="match status" value="1"/>
</dbReference>
<evidence type="ECO:0000259" key="1">
    <source>
        <dbReference type="Pfam" id="PF08397"/>
    </source>
</evidence>
<name>A0ABV0R792_9TELE</name>
<accession>A0ABV0R792</accession>
<protein>
    <recommendedName>
        <fullName evidence="1">IMD domain-containing protein</fullName>
    </recommendedName>
</protein>
<keyword evidence="3" id="KW-1185">Reference proteome</keyword>
<feature type="domain" description="IMD" evidence="1">
    <location>
        <begin position="82"/>
        <end position="110"/>
    </location>
</feature>
<reference evidence="2 3" key="1">
    <citation type="submission" date="2021-06" db="EMBL/GenBank/DDBJ databases">
        <authorList>
            <person name="Palmer J.M."/>
        </authorList>
    </citation>
    <scope>NUCLEOTIDE SEQUENCE [LARGE SCALE GENOMIC DNA]</scope>
    <source>
        <strain evidence="2 3">XC_2019</strain>
        <tissue evidence="2">Muscle</tissue>
    </source>
</reference>
<dbReference type="EMBL" id="JAHRIN010035285">
    <property type="protein sequence ID" value="MEQ2203980.1"/>
    <property type="molecule type" value="Genomic_DNA"/>
</dbReference>
<proteinExistence type="predicted"/>
<dbReference type="Pfam" id="PF08397">
    <property type="entry name" value="IMD"/>
    <property type="match status" value="1"/>
</dbReference>
<dbReference type="InterPro" id="IPR013606">
    <property type="entry name" value="I-BAR_dom"/>
</dbReference>
<evidence type="ECO:0000313" key="3">
    <source>
        <dbReference type="Proteomes" id="UP001434883"/>
    </source>
</evidence>
<organism evidence="2 3">
    <name type="scientific">Xenoophorus captivus</name>
    <dbReference type="NCBI Taxonomy" id="1517983"/>
    <lineage>
        <taxon>Eukaryota</taxon>
        <taxon>Metazoa</taxon>
        <taxon>Chordata</taxon>
        <taxon>Craniata</taxon>
        <taxon>Vertebrata</taxon>
        <taxon>Euteleostomi</taxon>
        <taxon>Actinopterygii</taxon>
        <taxon>Neopterygii</taxon>
        <taxon>Teleostei</taxon>
        <taxon>Neoteleostei</taxon>
        <taxon>Acanthomorphata</taxon>
        <taxon>Ovalentaria</taxon>
        <taxon>Atherinomorphae</taxon>
        <taxon>Cyprinodontiformes</taxon>
        <taxon>Goodeidae</taxon>
        <taxon>Xenoophorus</taxon>
    </lineage>
</organism>
<gene>
    <name evidence="2" type="ORF">XENOCAPTIV_006125</name>
</gene>
<dbReference type="InterPro" id="IPR027267">
    <property type="entry name" value="AH/BAR_dom_sf"/>
</dbReference>